<name>A0A8S5PWL5_9CAUD</name>
<dbReference type="Gene3D" id="2.60.40.1120">
    <property type="entry name" value="Carboxypeptidase-like, regulatory domain"/>
    <property type="match status" value="1"/>
</dbReference>
<proteinExistence type="predicted"/>
<evidence type="ECO:0000313" key="2">
    <source>
        <dbReference type="EMBL" id="DAE11274.1"/>
    </source>
</evidence>
<dbReference type="GO" id="GO:0030246">
    <property type="term" value="F:carbohydrate binding"/>
    <property type="evidence" value="ECO:0007669"/>
    <property type="project" value="InterPro"/>
</dbReference>
<evidence type="ECO:0000259" key="1">
    <source>
        <dbReference type="Pfam" id="PF08486"/>
    </source>
</evidence>
<sequence>MKKRIISLAIAVMFGCSIYTSAITTYAEEACGETDTVSKGTLLYETEVITQKDYDEGFQNYALSAATVDLAVSMHTFSNNNLANVVGVVRDYDTEAFIPNATISVDGEVAVITGEDGRFQIKNLPSGTYDWEINAAGYFAANYSNYDVDSADGTTIFTFYINDDFSVSQDREEIMHDIGGQTVLPSIIDRGNFATSSVARAMSSVPDVSNSIAVYYNNQTKTVDRETYIYTVLSSELYGKSYYTGKGLTSTQVSELYEAQAVAANTFLEYALSVYSNHSGKDYKVCSSSCCQVYDPTKVTEEAIDATANIFYTSGGKSKTDIVMYKPSSTTYDYIWGAFFSSCSGNGTKDHSTQPALKAVSCTDIATGAGGHRYGLCQMGAALRAKNGDSASNILLYYYTDCRIISCTLK</sequence>
<dbReference type="InterPro" id="IPR013784">
    <property type="entry name" value="Carb-bd-like_fold"/>
</dbReference>
<dbReference type="Pfam" id="PF08486">
    <property type="entry name" value="SpoIID"/>
    <property type="match status" value="1"/>
</dbReference>
<keyword evidence="2" id="KW-0645">Protease</keyword>
<dbReference type="SUPFAM" id="SSF49452">
    <property type="entry name" value="Starch-binding domain-like"/>
    <property type="match status" value="1"/>
</dbReference>
<feature type="domain" description="Sporulation stage II protein D amidase enhancer LytB N-terminal" evidence="1">
    <location>
        <begin position="219"/>
        <end position="310"/>
    </location>
</feature>
<dbReference type="EMBL" id="BK015530">
    <property type="protein sequence ID" value="DAE11274.1"/>
    <property type="molecule type" value="Genomic_DNA"/>
</dbReference>
<accession>A0A8S5PWL5</accession>
<reference evidence="2" key="1">
    <citation type="journal article" date="2021" name="Proc. Natl. Acad. Sci. U.S.A.">
        <title>A Catalog of Tens of Thousands of Viruses from Human Metagenomes Reveals Hidden Associations with Chronic Diseases.</title>
        <authorList>
            <person name="Tisza M.J."/>
            <person name="Buck C.B."/>
        </authorList>
    </citation>
    <scope>NUCLEOTIDE SEQUENCE</scope>
    <source>
        <strain evidence="2">Ctq9w2</strain>
    </source>
</reference>
<dbReference type="GO" id="GO:0004180">
    <property type="term" value="F:carboxypeptidase activity"/>
    <property type="evidence" value="ECO:0007669"/>
    <property type="project" value="UniProtKB-KW"/>
</dbReference>
<keyword evidence="2" id="KW-0121">Carboxypeptidase</keyword>
<protein>
    <submittedName>
        <fullName evidence="2">Carboxypeptidase regulatory-like domain protein</fullName>
    </submittedName>
</protein>
<keyword evidence="2" id="KW-0378">Hydrolase</keyword>
<dbReference type="InterPro" id="IPR013693">
    <property type="entry name" value="SpoIID/LytB_N"/>
</dbReference>
<organism evidence="2">
    <name type="scientific">Myoviridae sp. ctq9w2</name>
    <dbReference type="NCBI Taxonomy" id="2825177"/>
    <lineage>
        <taxon>Viruses</taxon>
        <taxon>Duplodnaviria</taxon>
        <taxon>Heunggongvirae</taxon>
        <taxon>Uroviricota</taxon>
        <taxon>Caudoviricetes</taxon>
    </lineage>
</organism>
<dbReference type="PROSITE" id="PS51257">
    <property type="entry name" value="PROKAR_LIPOPROTEIN"/>
    <property type="match status" value="1"/>
</dbReference>
<dbReference type="Pfam" id="PF13620">
    <property type="entry name" value="CarboxypepD_reg"/>
    <property type="match status" value="1"/>
</dbReference>